<dbReference type="RefSeq" id="XP_007869664.1">
    <property type="nucleotide sequence ID" value="XM_007871473.1"/>
</dbReference>
<dbReference type="InterPro" id="IPR020845">
    <property type="entry name" value="AMP-binding_CS"/>
</dbReference>
<dbReference type="Gene3D" id="3.40.50.12780">
    <property type="entry name" value="N-terminal domain of ligase-like"/>
    <property type="match status" value="1"/>
</dbReference>
<gene>
    <name evidence="3" type="ORF">GLOTRDRAFT_80756</name>
</gene>
<organism evidence="3 4">
    <name type="scientific">Gloeophyllum trabeum (strain ATCC 11539 / FP-39264 / Madison 617)</name>
    <name type="common">Brown rot fungus</name>
    <dbReference type="NCBI Taxonomy" id="670483"/>
    <lineage>
        <taxon>Eukaryota</taxon>
        <taxon>Fungi</taxon>
        <taxon>Dikarya</taxon>
        <taxon>Basidiomycota</taxon>
        <taxon>Agaricomycotina</taxon>
        <taxon>Agaricomycetes</taxon>
        <taxon>Gloeophyllales</taxon>
        <taxon>Gloeophyllaceae</taxon>
        <taxon>Gloeophyllum</taxon>
    </lineage>
</organism>
<dbReference type="GeneID" id="19309009"/>
<evidence type="ECO:0000313" key="4">
    <source>
        <dbReference type="Proteomes" id="UP000030669"/>
    </source>
</evidence>
<dbReference type="GO" id="GO:0016405">
    <property type="term" value="F:CoA-ligase activity"/>
    <property type="evidence" value="ECO:0007669"/>
    <property type="project" value="TreeGrafter"/>
</dbReference>
<dbReference type="PROSITE" id="PS00455">
    <property type="entry name" value="AMP_BINDING"/>
    <property type="match status" value="1"/>
</dbReference>
<dbReference type="OrthoDB" id="6509636at2759"/>
<dbReference type="Pfam" id="PF00501">
    <property type="entry name" value="AMP-binding"/>
    <property type="match status" value="1"/>
</dbReference>
<evidence type="ECO:0000313" key="3">
    <source>
        <dbReference type="EMBL" id="EPQ51761.1"/>
    </source>
</evidence>
<dbReference type="PANTHER" id="PTHR24096:SF295">
    <property type="entry name" value="ACETYL-COA SYNTHETASE-LIKE PROTEIN"/>
    <property type="match status" value="1"/>
</dbReference>
<proteinExistence type="predicted"/>
<evidence type="ECO:0000259" key="1">
    <source>
        <dbReference type="Pfam" id="PF00501"/>
    </source>
</evidence>
<dbReference type="STRING" id="670483.S7PVV2"/>
<evidence type="ECO:0000259" key="2">
    <source>
        <dbReference type="Pfam" id="PF13193"/>
    </source>
</evidence>
<keyword evidence="4" id="KW-1185">Reference proteome</keyword>
<dbReference type="PANTHER" id="PTHR24096">
    <property type="entry name" value="LONG-CHAIN-FATTY-ACID--COA LIGASE"/>
    <property type="match status" value="1"/>
</dbReference>
<dbReference type="InterPro" id="IPR025110">
    <property type="entry name" value="AMP-bd_C"/>
</dbReference>
<dbReference type="EMBL" id="KB469309">
    <property type="protein sequence ID" value="EPQ51761.1"/>
    <property type="molecule type" value="Genomic_DNA"/>
</dbReference>
<feature type="domain" description="AMP-dependent synthetase/ligase" evidence="1">
    <location>
        <begin position="1"/>
        <end position="337"/>
    </location>
</feature>
<protein>
    <submittedName>
        <fullName evidence="3">Acetyl-CoA synthetase-like protein</fullName>
    </submittedName>
</protein>
<reference evidence="3 4" key="1">
    <citation type="journal article" date="2012" name="Science">
        <title>The Paleozoic origin of enzymatic lignin decomposition reconstructed from 31 fungal genomes.</title>
        <authorList>
            <person name="Floudas D."/>
            <person name="Binder M."/>
            <person name="Riley R."/>
            <person name="Barry K."/>
            <person name="Blanchette R.A."/>
            <person name="Henrissat B."/>
            <person name="Martinez A.T."/>
            <person name="Otillar R."/>
            <person name="Spatafora J.W."/>
            <person name="Yadav J.S."/>
            <person name="Aerts A."/>
            <person name="Benoit I."/>
            <person name="Boyd A."/>
            <person name="Carlson A."/>
            <person name="Copeland A."/>
            <person name="Coutinho P.M."/>
            <person name="de Vries R.P."/>
            <person name="Ferreira P."/>
            <person name="Findley K."/>
            <person name="Foster B."/>
            <person name="Gaskell J."/>
            <person name="Glotzer D."/>
            <person name="Gorecki P."/>
            <person name="Heitman J."/>
            <person name="Hesse C."/>
            <person name="Hori C."/>
            <person name="Igarashi K."/>
            <person name="Jurgens J.A."/>
            <person name="Kallen N."/>
            <person name="Kersten P."/>
            <person name="Kohler A."/>
            <person name="Kuees U."/>
            <person name="Kumar T.K.A."/>
            <person name="Kuo A."/>
            <person name="LaButti K."/>
            <person name="Larrondo L.F."/>
            <person name="Lindquist E."/>
            <person name="Ling A."/>
            <person name="Lombard V."/>
            <person name="Lucas S."/>
            <person name="Lundell T."/>
            <person name="Martin R."/>
            <person name="McLaughlin D.J."/>
            <person name="Morgenstern I."/>
            <person name="Morin E."/>
            <person name="Murat C."/>
            <person name="Nagy L.G."/>
            <person name="Nolan M."/>
            <person name="Ohm R.A."/>
            <person name="Patyshakuliyeva A."/>
            <person name="Rokas A."/>
            <person name="Ruiz-Duenas F.J."/>
            <person name="Sabat G."/>
            <person name="Salamov A."/>
            <person name="Samejima M."/>
            <person name="Schmutz J."/>
            <person name="Slot J.C."/>
            <person name="St John F."/>
            <person name="Stenlid J."/>
            <person name="Sun H."/>
            <person name="Sun S."/>
            <person name="Syed K."/>
            <person name="Tsang A."/>
            <person name="Wiebenga A."/>
            <person name="Young D."/>
            <person name="Pisabarro A."/>
            <person name="Eastwood D.C."/>
            <person name="Martin F."/>
            <person name="Cullen D."/>
            <person name="Grigoriev I.V."/>
            <person name="Hibbett D.S."/>
        </authorList>
    </citation>
    <scope>NUCLEOTIDE SEQUENCE [LARGE SCALE GENOMIC DNA]</scope>
    <source>
        <strain evidence="3 4">ATCC 11539</strain>
    </source>
</reference>
<sequence>MLGAAAAGLTVTMCNPFYTPGELLHVLHTARPAVIITTPTGLSTLKEAAKQLDDKEQARIYKECGRVFIVDVTHDDYGLYDGNPQTVTPKSGHDGWLTADWKWLLGKPGFQMDGWSPEEVAKRVCFILWSSGTSGKSKGVVLSHRAVCAGVVTQRYGQQWMGPDEVEVAFVPFFHVLGLACVALLGPAMGVSIVVLPRFELELFLRLVEAHRATYIHMAPPVAVALAKTPLLGKYDLSSLRGCSSGGAPLAADVIRTVYDRLGVMIKLGYGSSEAGGITAQYADTWEELKPLLGNTGKPTPGLVVKIVDAEGSGRTLPLGEEGEIWIKSPALMSGYLNDPESTSEALTPDGWYRSGDIGKLDKSDNLQITDRMKDMIKSSGFQCSPVEIEGVLAGHPQVADVAVGAIYSPEDATEYPRAYVVPMDRSLLEKSVKSNKPCAELVALADELNKRVETRLIKYKWLKGGILFIDQVPKNPSGKILRRLFKDCKGIEVQLYEQGKYSNSRQAKL</sequence>
<dbReference type="InterPro" id="IPR042099">
    <property type="entry name" value="ANL_N_sf"/>
</dbReference>
<dbReference type="Gene3D" id="3.30.300.30">
    <property type="match status" value="1"/>
</dbReference>
<dbReference type="InterPro" id="IPR000873">
    <property type="entry name" value="AMP-dep_synth/lig_dom"/>
</dbReference>
<dbReference type="InterPro" id="IPR045851">
    <property type="entry name" value="AMP-bd_C_sf"/>
</dbReference>
<dbReference type="Proteomes" id="UP000030669">
    <property type="component" value="Unassembled WGS sequence"/>
</dbReference>
<dbReference type="AlphaFoldDB" id="S7PVV2"/>
<dbReference type="GO" id="GO:0019748">
    <property type="term" value="P:secondary metabolic process"/>
    <property type="evidence" value="ECO:0007669"/>
    <property type="project" value="TreeGrafter"/>
</dbReference>
<dbReference type="HOGENOM" id="CLU_000022_59_2_1"/>
<dbReference type="eggNOG" id="KOG1176">
    <property type="taxonomic scope" value="Eukaryota"/>
</dbReference>
<accession>S7PVV2</accession>
<dbReference type="KEGG" id="gtr:GLOTRDRAFT_80756"/>
<name>S7PVV2_GLOTA</name>
<dbReference type="SUPFAM" id="SSF56801">
    <property type="entry name" value="Acetyl-CoA synthetase-like"/>
    <property type="match status" value="1"/>
</dbReference>
<dbReference type="OMA" id="RYKWLVG"/>
<feature type="domain" description="AMP-binding enzyme C-terminal" evidence="2">
    <location>
        <begin position="388"/>
        <end position="480"/>
    </location>
</feature>
<dbReference type="Pfam" id="PF13193">
    <property type="entry name" value="AMP-binding_C"/>
    <property type="match status" value="1"/>
</dbReference>